<dbReference type="EMBL" id="AJYA01000021">
    <property type="protein sequence ID" value="EIM76422.1"/>
    <property type="molecule type" value="Genomic_DNA"/>
</dbReference>
<gene>
    <name evidence="1" type="ORF">A3SI_10429</name>
</gene>
<sequence length="227" mass="26400">MRSKKIILADGHHRLESAIAYKKERAADPKASPEEKAAASYHLMYLTNAHTPDLRILPTHRLWTNFLPEEMLLEKLSPYFHIRQLYDKTEMEELILQRPYAFGLVTAQNAYKIRLKEGLWEYAHPIWPEKVKKLDLSILHYFAFEKALGMPMEEQRTSTHLRYERNLNRCYEAAAKGPEVAFITKEISMQEVLDVCHSGYTLPQKSTFFFPKTVSGLLFASLEPETP</sequence>
<dbReference type="PANTHER" id="PTHR36454">
    <property type="entry name" value="LMO2823 PROTEIN"/>
    <property type="match status" value="1"/>
</dbReference>
<organism evidence="1 2">
    <name type="scientific">Nitritalea halalkaliphila LW7</name>
    <dbReference type="NCBI Taxonomy" id="1189621"/>
    <lineage>
        <taxon>Bacteria</taxon>
        <taxon>Pseudomonadati</taxon>
        <taxon>Bacteroidota</taxon>
        <taxon>Cytophagia</taxon>
        <taxon>Cytophagales</taxon>
        <taxon>Cyclobacteriaceae</taxon>
        <taxon>Nitritalea</taxon>
    </lineage>
</organism>
<evidence type="ECO:0008006" key="3">
    <source>
        <dbReference type="Google" id="ProtNLM"/>
    </source>
</evidence>
<dbReference type="STRING" id="1189621.A3SI_10429"/>
<accession>I5C3M0</accession>
<comment type="caution">
    <text evidence="1">The sequence shown here is derived from an EMBL/GenBank/DDBJ whole genome shotgun (WGS) entry which is preliminary data.</text>
</comment>
<evidence type="ECO:0000313" key="1">
    <source>
        <dbReference type="EMBL" id="EIM76422.1"/>
    </source>
</evidence>
<dbReference type="Pfam" id="PF06245">
    <property type="entry name" value="DUF1015"/>
    <property type="match status" value="1"/>
</dbReference>
<dbReference type="InterPro" id="IPR008323">
    <property type="entry name" value="UCP033563"/>
</dbReference>
<dbReference type="Proteomes" id="UP000005551">
    <property type="component" value="Unassembled WGS sequence"/>
</dbReference>
<name>I5C3M0_9BACT</name>
<keyword evidence="2" id="KW-1185">Reference proteome</keyword>
<proteinExistence type="predicted"/>
<evidence type="ECO:0000313" key="2">
    <source>
        <dbReference type="Proteomes" id="UP000005551"/>
    </source>
</evidence>
<reference evidence="1 2" key="1">
    <citation type="submission" date="2012-05" db="EMBL/GenBank/DDBJ databases">
        <title>Genome sequence of Nitritalea halalkaliphila LW7.</title>
        <authorList>
            <person name="Jangir P.K."/>
            <person name="Singh A."/>
            <person name="Shivaji S."/>
            <person name="Sharma R."/>
        </authorList>
    </citation>
    <scope>NUCLEOTIDE SEQUENCE [LARGE SCALE GENOMIC DNA]</scope>
    <source>
        <strain evidence="1 2">LW7</strain>
    </source>
</reference>
<dbReference type="PATRIC" id="fig|1189621.3.peg.2169"/>
<dbReference type="AlphaFoldDB" id="I5C3M0"/>
<dbReference type="PANTHER" id="PTHR36454:SF1">
    <property type="entry name" value="DUF1015 DOMAIN-CONTAINING PROTEIN"/>
    <property type="match status" value="1"/>
</dbReference>
<protein>
    <recommendedName>
        <fullName evidence="3">SpoOJ/ParA/ParB/repB family protein</fullName>
    </recommendedName>
</protein>